<dbReference type="GO" id="GO:0000981">
    <property type="term" value="F:DNA-binding transcription factor activity, RNA polymerase II-specific"/>
    <property type="evidence" value="ECO:0007669"/>
    <property type="project" value="TreeGrafter"/>
</dbReference>
<evidence type="ECO:0000256" key="3">
    <source>
        <dbReference type="ARBA" id="ARBA00023125"/>
    </source>
</evidence>
<keyword evidence="3" id="KW-0238">DNA-binding</keyword>
<dbReference type="PANTHER" id="PTHR11945">
    <property type="entry name" value="MADS BOX PROTEIN"/>
    <property type="match status" value="1"/>
</dbReference>
<dbReference type="Pfam" id="PF00319">
    <property type="entry name" value="SRF-TF"/>
    <property type="match status" value="1"/>
</dbReference>
<feature type="domain" description="MADS-box" evidence="7">
    <location>
        <begin position="10"/>
        <end position="70"/>
    </location>
</feature>
<dbReference type="SMART" id="SM00432">
    <property type="entry name" value="MADS"/>
    <property type="match status" value="1"/>
</dbReference>
<evidence type="ECO:0000313" key="9">
    <source>
        <dbReference type="Proteomes" id="UP000006038"/>
    </source>
</evidence>
<comment type="subcellular location">
    <subcellularLocation>
        <location evidence="1">Nucleus</location>
    </subcellularLocation>
</comment>
<dbReference type="eggNOG" id="KOG0014">
    <property type="taxonomic scope" value="Eukaryota"/>
</dbReference>
<dbReference type="HOGENOM" id="CLU_053053_5_6_1"/>
<accession>J3MDK6</accession>
<evidence type="ECO:0000256" key="4">
    <source>
        <dbReference type="ARBA" id="ARBA00023163"/>
    </source>
</evidence>
<dbReference type="Gramene" id="OB06G21000.1">
    <property type="protein sequence ID" value="OB06G21000.1"/>
    <property type="gene ID" value="OB06G21000"/>
</dbReference>
<evidence type="ECO:0000259" key="7">
    <source>
        <dbReference type="PROSITE" id="PS50066"/>
    </source>
</evidence>
<dbReference type="OrthoDB" id="778914at2759"/>
<dbReference type="PRINTS" id="PR00404">
    <property type="entry name" value="MADSDOMAIN"/>
</dbReference>
<reference evidence="8" key="2">
    <citation type="submission" date="2013-04" db="UniProtKB">
        <authorList>
            <consortium name="EnsemblPlants"/>
        </authorList>
    </citation>
    <scope>IDENTIFICATION</scope>
</reference>
<keyword evidence="6" id="KW-0175">Coiled coil</keyword>
<dbReference type="GeneID" id="102701555"/>
<dbReference type="PROSITE" id="PS50066">
    <property type="entry name" value="MADS_BOX_2"/>
    <property type="match status" value="1"/>
</dbReference>
<dbReference type="SUPFAM" id="SSF55455">
    <property type="entry name" value="SRF-like"/>
    <property type="match status" value="1"/>
</dbReference>
<proteinExistence type="predicted"/>
<evidence type="ECO:0000313" key="8">
    <source>
        <dbReference type="EnsemblPlants" id="OB06G21000.1"/>
    </source>
</evidence>
<dbReference type="GO" id="GO:0046983">
    <property type="term" value="F:protein dimerization activity"/>
    <property type="evidence" value="ECO:0007669"/>
    <property type="project" value="InterPro"/>
</dbReference>
<sequence>MVKSNAARAGRKKKIKIKRIKKTDARDVCFSKRRQGLFNKAGEISLLCNADVAVVTLSRDGKGFSYGHPSVGAIADRLADMAIVAPSNPSSLGGGDTHDSSDTMQQMKLQFVEMQNSMESMENKRTTVLEKIENEKVDLMHLLNTQPNVLGIEESKELYDKLSALQSTVRAQIRQKLSDAGVTSSTMPLPDQPPVEMAAGSSQFHFEGQGVTPANTHLPAEISYGLTTDEIFGANDLLIPGVQDGGGFGDCPSSQFGW</sequence>
<keyword evidence="4" id="KW-0804">Transcription</keyword>
<dbReference type="STRING" id="4533.J3MDK6"/>
<evidence type="ECO:0000256" key="6">
    <source>
        <dbReference type="SAM" id="Coils"/>
    </source>
</evidence>
<evidence type="ECO:0000256" key="1">
    <source>
        <dbReference type="ARBA" id="ARBA00004123"/>
    </source>
</evidence>
<dbReference type="AlphaFoldDB" id="J3MDK6"/>
<dbReference type="GO" id="GO:0005634">
    <property type="term" value="C:nucleus"/>
    <property type="evidence" value="ECO:0007669"/>
    <property type="project" value="UniProtKB-SubCell"/>
</dbReference>
<keyword evidence="2" id="KW-0805">Transcription regulation</keyword>
<keyword evidence="5" id="KW-0539">Nucleus</keyword>
<reference evidence="8" key="1">
    <citation type="journal article" date="2013" name="Nat. Commun.">
        <title>Whole-genome sequencing of Oryza brachyantha reveals mechanisms underlying Oryza genome evolution.</title>
        <authorList>
            <person name="Chen J."/>
            <person name="Huang Q."/>
            <person name="Gao D."/>
            <person name="Wang J."/>
            <person name="Lang Y."/>
            <person name="Liu T."/>
            <person name="Li B."/>
            <person name="Bai Z."/>
            <person name="Luis Goicoechea J."/>
            <person name="Liang C."/>
            <person name="Chen C."/>
            <person name="Zhang W."/>
            <person name="Sun S."/>
            <person name="Liao Y."/>
            <person name="Zhang X."/>
            <person name="Yang L."/>
            <person name="Song C."/>
            <person name="Wang M."/>
            <person name="Shi J."/>
            <person name="Liu G."/>
            <person name="Liu J."/>
            <person name="Zhou H."/>
            <person name="Zhou W."/>
            <person name="Yu Q."/>
            <person name="An N."/>
            <person name="Chen Y."/>
            <person name="Cai Q."/>
            <person name="Wang B."/>
            <person name="Liu B."/>
            <person name="Min J."/>
            <person name="Huang Y."/>
            <person name="Wu H."/>
            <person name="Li Z."/>
            <person name="Zhang Y."/>
            <person name="Yin Y."/>
            <person name="Song W."/>
            <person name="Jiang J."/>
            <person name="Jackson S.A."/>
            <person name="Wing R.A."/>
            <person name="Wang J."/>
            <person name="Chen M."/>
        </authorList>
    </citation>
    <scope>NUCLEOTIDE SEQUENCE [LARGE SCALE GENOMIC DNA]</scope>
    <source>
        <strain evidence="8">cv. IRGC 101232</strain>
    </source>
</reference>
<keyword evidence="9" id="KW-1185">Reference proteome</keyword>
<dbReference type="OMA" id="TNTTHEL"/>
<dbReference type="RefSeq" id="XP_006656924.1">
    <property type="nucleotide sequence ID" value="XM_006656861.1"/>
</dbReference>
<dbReference type="GO" id="GO:0000978">
    <property type="term" value="F:RNA polymerase II cis-regulatory region sequence-specific DNA binding"/>
    <property type="evidence" value="ECO:0007669"/>
    <property type="project" value="TreeGrafter"/>
</dbReference>
<dbReference type="PANTHER" id="PTHR11945:SF782">
    <property type="entry name" value="OS11G0229900 PROTEIN"/>
    <property type="match status" value="1"/>
</dbReference>
<feature type="coiled-coil region" evidence="6">
    <location>
        <begin position="104"/>
        <end position="138"/>
    </location>
</feature>
<name>J3MDK6_ORYBR</name>
<evidence type="ECO:0000256" key="2">
    <source>
        <dbReference type="ARBA" id="ARBA00023015"/>
    </source>
</evidence>
<dbReference type="Proteomes" id="UP000006038">
    <property type="component" value="Chromosome 6"/>
</dbReference>
<dbReference type="InterPro" id="IPR036879">
    <property type="entry name" value="TF_MADSbox_sf"/>
</dbReference>
<evidence type="ECO:0000256" key="5">
    <source>
        <dbReference type="ARBA" id="ARBA00023242"/>
    </source>
</evidence>
<dbReference type="InterPro" id="IPR002100">
    <property type="entry name" value="TF_MADSbox"/>
</dbReference>
<organism evidence="8">
    <name type="scientific">Oryza brachyantha</name>
    <name type="common">malo sina</name>
    <dbReference type="NCBI Taxonomy" id="4533"/>
    <lineage>
        <taxon>Eukaryota</taxon>
        <taxon>Viridiplantae</taxon>
        <taxon>Streptophyta</taxon>
        <taxon>Embryophyta</taxon>
        <taxon>Tracheophyta</taxon>
        <taxon>Spermatophyta</taxon>
        <taxon>Magnoliopsida</taxon>
        <taxon>Liliopsida</taxon>
        <taxon>Poales</taxon>
        <taxon>Poaceae</taxon>
        <taxon>BOP clade</taxon>
        <taxon>Oryzoideae</taxon>
        <taxon>Oryzeae</taxon>
        <taxon>Oryzinae</taxon>
        <taxon>Oryza</taxon>
    </lineage>
</organism>
<dbReference type="KEGG" id="obr:102701555"/>
<dbReference type="EnsemblPlants" id="OB06G21000.1">
    <property type="protein sequence ID" value="OB06G21000.1"/>
    <property type="gene ID" value="OB06G21000"/>
</dbReference>
<gene>
    <name evidence="8" type="primary">LOC102701555</name>
</gene>
<protein>
    <recommendedName>
        <fullName evidence="7">MADS-box domain-containing protein</fullName>
    </recommendedName>
</protein>
<dbReference type="Gene3D" id="3.40.1810.10">
    <property type="entry name" value="Transcription factor, MADS-box"/>
    <property type="match status" value="1"/>
</dbReference>